<feature type="domain" description="PASTA" evidence="3">
    <location>
        <begin position="57"/>
        <end position="129"/>
    </location>
</feature>
<name>A0ABW2XEH1_9ACTN</name>
<dbReference type="Proteomes" id="UP001597063">
    <property type="component" value="Unassembled WGS sequence"/>
</dbReference>
<dbReference type="RefSeq" id="WP_207400131.1">
    <property type="nucleotide sequence ID" value="NZ_CAACUY010000170.1"/>
</dbReference>
<comment type="caution">
    <text evidence="4">The sequence shown here is derived from an EMBL/GenBank/DDBJ whole genome shotgun (WGS) entry which is preliminary data.</text>
</comment>
<dbReference type="Pfam" id="PF03793">
    <property type="entry name" value="PASTA"/>
    <property type="match status" value="1"/>
</dbReference>
<evidence type="ECO:0000313" key="5">
    <source>
        <dbReference type="Proteomes" id="UP001597063"/>
    </source>
</evidence>
<evidence type="ECO:0000259" key="3">
    <source>
        <dbReference type="PROSITE" id="PS51178"/>
    </source>
</evidence>
<organism evidence="4 5">
    <name type="scientific">Actinomadura fibrosa</name>
    <dbReference type="NCBI Taxonomy" id="111802"/>
    <lineage>
        <taxon>Bacteria</taxon>
        <taxon>Bacillati</taxon>
        <taxon>Actinomycetota</taxon>
        <taxon>Actinomycetes</taxon>
        <taxon>Streptosporangiales</taxon>
        <taxon>Thermomonosporaceae</taxon>
        <taxon>Actinomadura</taxon>
    </lineage>
</organism>
<accession>A0ABW2XEH1</accession>
<keyword evidence="2" id="KW-0732">Signal</keyword>
<feature type="signal peptide" evidence="2">
    <location>
        <begin position="1"/>
        <end position="20"/>
    </location>
</feature>
<dbReference type="SUPFAM" id="SSF54184">
    <property type="entry name" value="Penicillin-binding protein 2x (pbp-2x), c-terminal domain"/>
    <property type="match status" value="1"/>
</dbReference>
<dbReference type="PROSITE" id="PS51257">
    <property type="entry name" value="PROKAR_LIPOPROTEIN"/>
    <property type="match status" value="1"/>
</dbReference>
<feature type="chain" id="PRO_5047501618" evidence="2">
    <location>
        <begin position="21"/>
        <end position="132"/>
    </location>
</feature>
<protein>
    <submittedName>
        <fullName evidence="4">PASTA domain-containing protein</fullName>
    </submittedName>
</protein>
<dbReference type="EMBL" id="JBHTGP010000003">
    <property type="protein sequence ID" value="MFD0684389.1"/>
    <property type="molecule type" value="Genomic_DNA"/>
</dbReference>
<feature type="region of interest" description="Disordered" evidence="1">
    <location>
        <begin position="35"/>
        <end position="57"/>
    </location>
</feature>
<evidence type="ECO:0000256" key="1">
    <source>
        <dbReference type="SAM" id="MobiDB-lite"/>
    </source>
</evidence>
<evidence type="ECO:0000256" key="2">
    <source>
        <dbReference type="SAM" id="SignalP"/>
    </source>
</evidence>
<dbReference type="Gene3D" id="3.30.10.20">
    <property type="match status" value="1"/>
</dbReference>
<keyword evidence="5" id="KW-1185">Reference proteome</keyword>
<gene>
    <name evidence="4" type="ORF">ACFQZM_07785</name>
</gene>
<dbReference type="InterPro" id="IPR005543">
    <property type="entry name" value="PASTA_dom"/>
</dbReference>
<sequence length="132" mass="13716">MRITAALGMLVILGTAACGATPTAAPVKTVTATPSAAAVEPSTAPSTPPSATAKAPAAKKIKVPNVVGHNHQAAQNEMQAVGLYMLAEKDATGQGRLLLWDRNWVVVKQSPEAGRRVTEQTTITLYSKKIGE</sequence>
<proteinExistence type="predicted"/>
<feature type="compositionally biased region" description="Low complexity" evidence="1">
    <location>
        <begin position="35"/>
        <end position="56"/>
    </location>
</feature>
<dbReference type="PROSITE" id="PS51178">
    <property type="entry name" value="PASTA"/>
    <property type="match status" value="1"/>
</dbReference>
<evidence type="ECO:0000313" key="4">
    <source>
        <dbReference type="EMBL" id="MFD0684389.1"/>
    </source>
</evidence>
<reference evidence="5" key="1">
    <citation type="journal article" date="2019" name="Int. J. Syst. Evol. Microbiol.">
        <title>The Global Catalogue of Microorganisms (GCM) 10K type strain sequencing project: providing services to taxonomists for standard genome sequencing and annotation.</title>
        <authorList>
            <consortium name="The Broad Institute Genomics Platform"/>
            <consortium name="The Broad Institute Genome Sequencing Center for Infectious Disease"/>
            <person name="Wu L."/>
            <person name="Ma J."/>
        </authorList>
    </citation>
    <scope>NUCLEOTIDE SEQUENCE [LARGE SCALE GENOMIC DNA]</scope>
    <source>
        <strain evidence="5">JCM 9371</strain>
    </source>
</reference>